<proteinExistence type="inferred from homology"/>
<feature type="region of interest" description="Disordered" evidence="8">
    <location>
        <begin position="296"/>
        <end position="346"/>
    </location>
</feature>
<dbReference type="GeneID" id="54468673"/>
<organism evidence="9">
    <name type="scientific">Mytilinidion resinicola</name>
    <dbReference type="NCBI Taxonomy" id="574789"/>
    <lineage>
        <taxon>Eukaryota</taxon>
        <taxon>Fungi</taxon>
        <taxon>Dikarya</taxon>
        <taxon>Ascomycota</taxon>
        <taxon>Pezizomycotina</taxon>
        <taxon>Dothideomycetes</taxon>
        <taxon>Pleosporomycetidae</taxon>
        <taxon>Mytilinidiales</taxon>
        <taxon>Mytilinidiaceae</taxon>
        <taxon>Mytilinidion</taxon>
    </lineage>
</organism>
<dbReference type="InterPro" id="IPR015943">
    <property type="entry name" value="WD40/YVTN_repeat-like_dom_sf"/>
</dbReference>
<accession>A0A6A6YYR5</accession>
<evidence type="ECO:0000256" key="5">
    <source>
        <dbReference type="ARBA" id="ARBA00038749"/>
    </source>
</evidence>
<dbReference type="SUPFAM" id="SSF50978">
    <property type="entry name" value="WD40 repeat-like"/>
    <property type="match status" value="1"/>
</dbReference>
<keyword evidence="2" id="KW-0677">Repeat</keyword>
<keyword evidence="1 7" id="KW-0853">WD repeat</keyword>
<gene>
    <name evidence="9 11" type="ORF">BDZ99DRAFT_568349</name>
</gene>
<evidence type="ECO:0000313" key="10">
    <source>
        <dbReference type="Proteomes" id="UP000504636"/>
    </source>
</evidence>
<evidence type="ECO:0000256" key="3">
    <source>
        <dbReference type="ARBA" id="ARBA00037338"/>
    </source>
</evidence>
<dbReference type="EMBL" id="MU003696">
    <property type="protein sequence ID" value="KAF2813097.1"/>
    <property type="molecule type" value="Genomic_DNA"/>
</dbReference>
<evidence type="ECO:0000256" key="2">
    <source>
        <dbReference type="ARBA" id="ARBA00022737"/>
    </source>
</evidence>
<dbReference type="AlphaFoldDB" id="A0A6A6YYR5"/>
<dbReference type="Proteomes" id="UP000504636">
    <property type="component" value="Unplaced"/>
</dbReference>
<dbReference type="InterPro" id="IPR001680">
    <property type="entry name" value="WD40_rpt"/>
</dbReference>
<evidence type="ECO:0000313" key="11">
    <source>
        <dbReference type="RefSeq" id="XP_033580061.1"/>
    </source>
</evidence>
<dbReference type="SMART" id="SM00320">
    <property type="entry name" value="WD40"/>
    <property type="match status" value="4"/>
</dbReference>
<dbReference type="PROSITE" id="PS50294">
    <property type="entry name" value="WD_REPEATS_REGION"/>
    <property type="match status" value="1"/>
</dbReference>
<comment type="subunit">
    <text evidence="5">Component of the ASTRA chromatin remodeling machinery complex.</text>
</comment>
<comment type="similarity">
    <text evidence="4">Belongs to the WD repeat ASA1 family.</text>
</comment>
<dbReference type="Gene3D" id="2.130.10.10">
    <property type="entry name" value="YVTN repeat-like/Quinoprotein amine dehydrogenase"/>
    <property type="match status" value="3"/>
</dbReference>
<evidence type="ECO:0000256" key="7">
    <source>
        <dbReference type="PROSITE-ProRule" id="PRU00221"/>
    </source>
</evidence>
<feature type="compositionally biased region" description="Low complexity" evidence="8">
    <location>
        <begin position="306"/>
        <end position="321"/>
    </location>
</feature>
<sequence>MAASEVHNSLPPAQPSYIFRGHTAHVHAVLFVRQNTRLLSGDADGWVVLWKLASKRPVAVWKAHDGAILGFAEWGPEKLITHGRDNALKVWQLRVADEHTFSPVPPADNLSAVRPQPWLLHSLGVNTLNFCSFSMCLEQPATDPSKDQSVAGQGDTKDSTTGSILVAVPGTDDKKVDIFQLPSEQRIHTVPRVISSDTGMIMALKLIRYPSNHLLVLVGYESGHTAIHQLETLSHDTPPANWSTIFPTWHLVYLSQPHSQPVLSLDATPDASTYFTSSADAIIAAHRIPNPEILQKEQEKPPPFPTASQSSATPHSSSTPALPQSSTKVQDAHKVSRTKHAGQQSLRVRSDGRIFATAGWDGRVRVYSAKSLKEVAVLKWHREGVFGVAFAQTFNQLLSSAVTPVISKSINDGRAEDDTETLRTQGHVSPYAPASSAPAPKGIGNSGEGENSASTEPKGPAYPIHPTPSPSPKDPKPSANTKSGSYVSPYSISTPTLPPNADAVAVAKASSAYVSPYSSSTAIAQTIGKVATKPTTHTYSKPSTTSGLGALNRPNPVLPSNAYVSPYQDSSVTGGGGGVDAMKELERKREETEVARHWIAAGGKDGKISLWVVY</sequence>
<evidence type="ECO:0000256" key="4">
    <source>
        <dbReference type="ARBA" id="ARBA00037931"/>
    </source>
</evidence>
<dbReference type="OrthoDB" id="7668193at2759"/>
<dbReference type="RefSeq" id="XP_033580061.1">
    <property type="nucleotide sequence ID" value="XM_033727780.1"/>
</dbReference>
<dbReference type="PANTHER" id="PTHR19854:SF1">
    <property type="entry name" value="GUANINE NUCLEOTIDE-BINDING PROTEIN SUBUNIT BETA-LIKE PROTEIN 1"/>
    <property type="match status" value="1"/>
</dbReference>
<protein>
    <recommendedName>
        <fullName evidence="6">ASTRA-associated protein 1</fullName>
    </recommendedName>
</protein>
<reference evidence="11" key="2">
    <citation type="submission" date="2020-04" db="EMBL/GenBank/DDBJ databases">
        <authorList>
            <consortium name="NCBI Genome Project"/>
        </authorList>
    </citation>
    <scope>NUCLEOTIDE SEQUENCE</scope>
    <source>
        <strain evidence="11">CBS 304.34</strain>
    </source>
</reference>
<keyword evidence="10" id="KW-1185">Reference proteome</keyword>
<reference evidence="9 11" key="1">
    <citation type="journal article" date="2020" name="Stud. Mycol.">
        <title>101 Dothideomycetes genomes: a test case for predicting lifestyles and emergence of pathogens.</title>
        <authorList>
            <person name="Haridas S."/>
            <person name="Albert R."/>
            <person name="Binder M."/>
            <person name="Bloem J."/>
            <person name="Labutti K."/>
            <person name="Salamov A."/>
            <person name="Andreopoulos B."/>
            <person name="Baker S."/>
            <person name="Barry K."/>
            <person name="Bills G."/>
            <person name="Bluhm B."/>
            <person name="Cannon C."/>
            <person name="Castanera R."/>
            <person name="Culley D."/>
            <person name="Daum C."/>
            <person name="Ezra D."/>
            <person name="Gonzalez J."/>
            <person name="Henrissat B."/>
            <person name="Kuo A."/>
            <person name="Liang C."/>
            <person name="Lipzen A."/>
            <person name="Lutzoni F."/>
            <person name="Magnuson J."/>
            <person name="Mondo S."/>
            <person name="Nolan M."/>
            <person name="Ohm R."/>
            <person name="Pangilinan J."/>
            <person name="Park H.-J."/>
            <person name="Ramirez L."/>
            <person name="Alfaro M."/>
            <person name="Sun H."/>
            <person name="Tritt A."/>
            <person name="Yoshinaga Y."/>
            <person name="Zwiers L.-H."/>
            <person name="Turgeon B."/>
            <person name="Goodwin S."/>
            <person name="Spatafora J."/>
            <person name="Crous P."/>
            <person name="Grigoriev I."/>
        </authorList>
    </citation>
    <scope>NUCLEOTIDE SEQUENCE</scope>
    <source>
        <strain evidence="9 11">CBS 304.34</strain>
    </source>
</reference>
<dbReference type="PROSITE" id="PS50082">
    <property type="entry name" value="WD_REPEATS_2"/>
    <property type="match status" value="1"/>
</dbReference>
<feature type="compositionally biased region" description="Pro residues" evidence="8">
    <location>
        <begin position="463"/>
        <end position="472"/>
    </location>
</feature>
<feature type="compositionally biased region" description="Low complexity" evidence="8">
    <location>
        <begin position="429"/>
        <end position="440"/>
    </location>
</feature>
<dbReference type="PANTHER" id="PTHR19854">
    <property type="entry name" value="TRANSDUCIN BETA-LIKE 3"/>
    <property type="match status" value="1"/>
</dbReference>
<dbReference type="InterPro" id="IPR036322">
    <property type="entry name" value="WD40_repeat_dom_sf"/>
</dbReference>
<dbReference type="Pfam" id="PF00400">
    <property type="entry name" value="WD40"/>
    <property type="match status" value="2"/>
</dbReference>
<evidence type="ECO:0000313" key="9">
    <source>
        <dbReference type="EMBL" id="KAF2813097.1"/>
    </source>
</evidence>
<feature type="repeat" description="WD" evidence="7">
    <location>
        <begin position="19"/>
        <end position="60"/>
    </location>
</feature>
<comment type="function">
    <text evidence="3">Component of the ASTRA complex involved in chromatin remodeling.</text>
</comment>
<reference evidence="11" key="3">
    <citation type="submission" date="2025-04" db="UniProtKB">
        <authorList>
            <consortium name="RefSeq"/>
        </authorList>
    </citation>
    <scope>IDENTIFICATION</scope>
    <source>
        <strain evidence="11">CBS 304.34</strain>
    </source>
</reference>
<name>A0A6A6YYR5_9PEZI</name>
<evidence type="ECO:0000256" key="8">
    <source>
        <dbReference type="SAM" id="MobiDB-lite"/>
    </source>
</evidence>
<feature type="region of interest" description="Disordered" evidence="8">
    <location>
        <begin position="412"/>
        <end position="487"/>
    </location>
</feature>
<feature type="region of interest" description="Disordered" evidence="8">
    <location>
        <begin position="142"/>
        <end position="162"/>
    </location>
</feature>
<evidence type="ECO:0000256" key="6">
    <source>
        <dbReference type="ARBA" id="ARBA00040563"/>
    </source>
</evidence>
<evidence type="ECO:0000256" key="1">
    <source>
        <dbReference type="ARBA" id="ARBA00022574"/>
    </source>
</evidence>